<dbReference type="Proteomes" id="UP000321425">
    <property type="component" value="Unassembled WGS sequence"/>
</dbReference>
<reference evidence="1 4" key="2">
    <citation type="submission" date="2019-07" db="EMBL/GenBank/DDBJ databases">
        <title>Whole genome shotgun sequence of Alkalibacterium putridalgicola NBRC 103243.</title>
        <authorList>
            <person name="Hosoyama A."/>
            <person name="Uohara A."/>
            <person name="Ohji S."/>
            <person name="Ichikawa N."/>
        </authorList>
    </citation>
    <scope>NUCLEOTIDE SEQUENCE [LARGE SCALE GENOMIC DNA]</scope>
    <source>
        <strain evidence="1 4">NBRC 103243</strain>
    </source>
</reference>
<dbReference type="STRING" id="426703.SAMN04488100_11469"/>
<sequence>MAGIVTGQKTKGNQFALKVGNSDLWREAVFGAAKTPFKGMLKNKRHVGRRYLSFLGSTDRKEKFEIALLLQFSIGSSMERNE</sequence>
<name>A0A1H7TXD4_9LACT</name>
<accession>A0A1H7TXD4</accession>
<gene>
    <name evidence="1" type="ORF">APU01nite_06040</name>
    <name evidence="2" type="ORF">SAMN04488100_11469</name>
</gene>
<reference evidence="2 3" key="1">
    <citation type="submission" date="2016-10" db="EMBL/GenBank/DDBJ databases">
        <authorList>
            <person name="de Groot N.N."/>
        </authorList>
    </citation>
    <scope>NUCLEOTIDE SEQUENCE [LARGE SCALE GENOMIC DNA]</scope>
    <source>
        <strain evidence="2 3">DSM 19182</strain>
    </source>
</reference>
<dbReference type="AlphaFoldDB" id="A0A1H7TXD4"/>
<evidence type="ECO:0000313" key="4">
    <source>
        <dbReference type="Proteomes" id="UP000321425"/>
    </source>
</evidence>
<keyword evidence="4" id="KW-1185">Reference proteome</keyword>
<evidence type="ECO:0000313" key="3">
    <source>
        <dbReference type="Proteomes" id="UP000198548"/>
    </source>
</evidence>
<organism evidence="2 3">
    <name type="scientific">Alkalibacterium putridalgicola</name>
    <dbReference type="NCBI Taxonomy" id="426703"/>
    <lineage>
        <taxon>Bacteria</taxon>
        <taxon>Bacillati</taxon>
        <taxon>Bacillota</taxon>
        <taxon>Bacilli</taxon>
        <taxon>Lactobacillales</taxon>
        <taxon>Carnobacteriaceae</taxon>
        <taxon>Alkalibacterium</taxon>
    </lineage>
</organism>
<dbReference type="Proteomes" id="UP000198548">
    <property type="component" value="Unassembled WGS sequence"/>
</dbReference>
<dbReference type="EMBL" id="FOBL01000014">
    <property type="protein sequence ID" value="SEL89532.1"/>
    <property type="molecule type" value="Genomic_DNA"/>
</dbReference>
<evidence type="ECO:0000313" key="1">
    <source>
        <dbReference type="EMBL" id="GEK88565.1"/>
    </source>
</evidence>
<dbReference type="EMBL" id="BJUX01000004">
    <property type="protein sequence ID" value="GEK88565.1"/>
    <property type="molecule type" value="Genomic_DNA"/>
</dbReference>
<protein>
    <submittedName>
        <fullName evidence="2">Uncharacterized protein</fullName>
    </submittedName>
</protein>
<proteinExistence type="predicted"/>
<evidence type="ECO:0000313" key="2">
    <source>
        <dbReference type="EMBL" id="SEL89532.1"/>
    </source>
</evidence>